<dbReference type="EMBL" id="UINC01027526">
    <property type="protein sequence ID" value="SVB06911.1"/>
    <property type="molecule type" value="Genomic_DNA"/>
</dbReference>
<sequence>MSLVLLSCELAEPELNNPLDIEYNTSKGITPPALIFSPDQVTVNSGANTTLKVYALEVNEVAGAHVQIKYDQNKVQLSSVSQGDWLVDAGQNPVFFSENDAASGTLDIYYSVLGDSENLSGSGVVAYIIFNISAPGESTVQITNTTKIVDKDNQEIQLNGLGNVVINAQ</sequence>
<proteinExistence type="predicted"/>
<dbReference type="CDD" id="cd08547">
    <property type="entry name" value="Type_II_cohesin"/>
    <property type="match status" value="1"/>
</dbReference>
<feature type="domain" description="Cohesin" evidence="1">
    <location>
        <begin position="38"/>
        <end position="156"/>
    </location>
</feature>
<reference evidence="2" key="1">
    <citation type="submission" date="2018-05" db="EMBL/GenBank/DDBJ databases">
        <authorList>
            <person name="Lanie J.A."/>
            <person name="Ng W.-L."/>
            <person name="Kazmierczak K.M."/>
            <person name="Andrzejewski T.M."/>
            <person name="Davidsen T.M."/>
            <person name="Wayne K.J."/>
            <person name="Tettelin H."/>
            <person name="Glass J.I."/>
            <person name="Rusch D."/>
            <person name="Podicherti R."/>
            <person name="Tsui H.-C.T."/>
            <person name="Winkler M.E."/>
        </authorList>
    </citation>
    <scope>NUCLEOTIDE SEQUENCE</scope>
</reference>
<dbReference type="InterPro" id="IPR008965">
    <property type="entry name" value="CBM2/CBM3_carb-bd_dom_sf"/>
</dbReference>
<evidence type="ECO:0000259" key="1">
    <source>
        <dbReference type="Pfam" id="PF00963"/>
    </source>
</evidence>
<evidence type="ECO:0000313" key="2">
    <source>
        <dbReference type="EMBL" id="SVB06911.1"/>
    </source>
</evidence>
<dbReference type="GO" id="GO:0000272">
    <property type="term" value="P:polysaccharide catabolic process"/>
    <property type="evidence" value="ECO:0007669"/>
    <property type="project" value="InterPro"/>
</dbReference>
<dbReference type="GO" id="GO:0030246">
    <property type="term" value="F:carbohydrate binding"/>
    <property type="evidence" value="ECO:0007669"/>
    <property type="project" value="InterPro"/>
</dbReference>
<protein>
    <recommendedName>
        <fullName evidence="1">Cohesin domain-containing protein</fullName>
    </recommendedName>
</protein>
<dbReference type="Gene3D" id="2.60.40.680">
    <property type="match status" value="1"/>
</dbReference>
<accession>A0A382B043</accession>
<gene>
    <name evidence="2" type="ORF">METZ01_LOCUS159765</name>
</gene>
<dbReference type="SUPFAM" id="SSF49384">
    <property type="entry name" value="Carbohydrate-binding domain"/>
    <property type="match status" value="1"/>
</dbReference>
<organism evidence="2">
    <name type="scientific">marine metagenome</name>
    <dbReference type="NCBI Taxonomy" id="408172"/>
    <lineage>
        <taxon>unclassified sequences</taxon>
        <taxon>metagenomes</taxon>
        <taxon>ecological metagenomes</taxon>
    </lineage>
</organism>
<dbReference type="Pfam" id="PF00963">
    <property type="entry name" value="Cohesin"/>
    <property type="match status" value="1"/>
</dbReference>
<name>A0A382B043_9ZZZZ</name>
<dbReference type="InterPro" id="IPR002102">
    <property type="entry name" value="Cohesin_dom"/>
</dbReference>
<dbReference type="AlphaFoldDB" id="A0A382B043"/>